<dbReference type="InterPro" id="IPR033730">
    <property type="entry name" value="ProRS_core_prok"/>
</dbReference>
<evidence type="ECO:0000256" key="11">
    <source>
        <dbReference type="ARBA" id="ARBA00060755"/>
    </source>
</evidence>
<keyword evidence="6 12" id="KW-0067">ATP-binding</keyword>
<dbReference type="PANTHER" id="PTHR42753:SF2">
    <property type="entry name" value="PROLINE--TRNA LIGASE"/>
    <property type="match status" value="1"/>
</dbReference>
<evidence type="ECO:0000256" key="5">
    <source>
        <dbReference type="ARBA" id="ARBA00022741"/>
    </source>
</evidence>
<dbReference type="GO" id="GO:0005829">
    <property type="term" value="C:cytosol"/>
    <property type="evidence" value="ECO:0007669"/>
    <property type="project" value="TreeGrafter"/>
</dbReference>
<dbReference type="Gene3D" id="3.30.930.10">
    <property type="entry name" value="Bira Bifunctional Protein, Domain 2"/>
    <property type="match status" value="2"/>
</dbReference>
<dbReference type="FunFam" id="3.30.930.10:FF:000065">
    <property type="entry name" value="Proline--tRNA ligase"/>
    <property type="match status" value="1"/>
</dbReference>
<organism evidence="14 15">
    <name type="scientific">Caldanaerobius fijiensis DSM 17918</name>
    <dbReference type="NCBI Taxonomy" id="1121256"/>
    <lineage>
        <taxon>Bacteria</taxon>
        <taxon>Bacillati</taxon>
        <taxon>Bacillota</taxon>
        <taxon>Clostridia</taxon>
        <taxon>Thermoanaerobacterales</taxon>
        <taxon>Thermoanaerobacteraceae</taxon>
        <taxon>Caldanaerobius</taxon>
    </lineage>
</organism>
<comment type="subcellular location">
    <subcellularLocation>
        <location evidence="1 12">Cytoplasm</location>
    </subcellularLocation>
</comment>
<dbReference type="EC" id="6.1.1.15" evidence="12"/>
<evidence type="ECO:0000256" key="3">
    <source>
        <dbReference type="ARBA" id="ARBA00022490"/>
    </source>
</evidence>
<dbReference type="PROSITE" id="PS50862">
    <property type="entry name" value="AA_TRNA_LIGASE_II"/>
    <property type="match status" value="1"/>
</dbReference>
<gene>
    <name evidence="12" type="primary">proS</name>
    <name evidence="14" type="ORF">SAMN02746089_01982</name>
</gene>
<dbReference type="InterPro" id="IPR036754">
    <property type="entry name" value="YbaK/aa-tRNA-synt-asso_dom_sf"/>
</dbReference>
<keyword evidence="3 12" id="KW-0963">Cytoplasm</keyword>
<dbReference type="GO" id="GO:0140096">
    <property type="term" value="F:catalytic activity, acting on a protein"/>
    <property type="evidence" value="ECO:0007669"/>
    <property type="project" value="UniProtKB-ARBA"/>
</dbReference>
<protein>
    <recommendedName>
        <fullName evidence="12">Proline--tRNA ligase</fullName>
        <ecNumber evidence="12">6.1.1.15</ecNumber>
    </recommendedName>
    <alternativeName>
        <fullName evidence="12">Prolyl-tRNA synthetase</fullName>
        <shortName evidence="12">ProRS</shortName>
    </alternativeName>
</protein>
<dbReference type="PIRSF" id="PIRSF001535">
    <property type="entry name" value="ProRS_1"/>
    <property type="match status" value="1"/>
</dbReference>
<evidence type="ECO:0000256" key="12">
    <source>
        <dbReference type="HAMAP-Rule" id="MF_01569"/>
    </source>
</evidence>
<dbReference type="InterPro" id="IPR006195">
    <property type="entry name" value="aa-tRNA-synth_II"/>
</dbReference>
<keyword evidence="8 12" id="KW-0030">Aminoacyl-tRNA synthetase</keyword>
<dbReference type="GO" id="GO:0005524">
    <property type="term" value="F:ATP binding"/>
    <property type="evidence" value="ECO:0007669"/>
    <property type="project" value="UniProtKB-UniRule"/>
</dbReference>
<dbReference type="CDD" id="cd00779">
    <property type="entry name" value="ProRS_core_prok"/>
    <property type="match status" value="1"/>
</dbReference>
<evidence type="ECO:0000313" key="15">
    <source>
        <dbReference type="Proteomes" id="UP000184088"/>
    </source>
</evidence>
<dbReference type="FunFam" id="3.30.930.10:FF:000066">
    <property type="entry name" value="Proline--tRNA ligase"/>
    <property type="match status" value="1"/>
</dbReference>
<evidence type="ECO:0000256" key="1">
    <source>
        <dbReference type="ARBA" id="ARBA00004496"/>
    </source>
</evidence>
<dbReference type="RefSeq" id="WP_073344757.1">
    <property type="nucleotide sequence ID" value="NZ_FQVH01000024.1"/>
</dbReference>
<dbReference type="FunFam" id="3.40.50.800:FF:000011">
    <property type="entry name" value="Proline--tRNA ligase"/>
    <property type="match status" value="1"/>
</dbReference>
<dbReference type="InterPro" id="IPR036621">
    <property type="entry name" value="Anticodon-bd_dom_sf"/>
</dbReference>
<dbReference type="GO" id="GO:0004827">
    <property type="term" value="F:proline-tRNA ligase activity"/>
    <property type="evidence" value="ECO:0007669"/>
    <property type="project" value="UniProtKB-UniRule"/>
</dbReference>
<keyword evidence="5 12" id="KW-0547">Nucleotide-binding</keyword>
<keyword evidence="4 12" id="KW-0436">Ligase</keyword>
<dbReference type="HAMAP" id="MF_01569">
    <property type="entry name" value="Pro_tRNA_synth_type1"/>
    <property type="match status" value="1"/>
</dbReference>
<dbReference type="SUPFAM" id="SSF52954">
    <property type="entry name" value="Class II aaRS ABD-related"/>
    <property type="match status" value="1"/>
</dbReference>
<dbReference type="InterPro" id="IPR002316">
    <property type="entry name" value="Pro-tRNA-ligase_IIa"/>
</dbReference>
<dbReference type="NCBIfam" id="TIGR00409">
    <property type="entry name" value="proS_fam_II"/>
    <property type="match status" value="1"/>
</dbReference>
<dbReference type="STRING" id="1121256.SAMN02746089_01982"/>
<keyword evidence="7 12" id="KW-0648">Protein biosynthesis</keyword>
<dbReference type="InterPro" id="IPR050062">
    <property type="entry name" value="Pro-tRNA_synthetase"/>
</dbReference>
<dbReference type="Pfam" id="PF00587">
    <property type="entry name" value="tRNA-synt_2b"/>
    <property type="match status" value="1"/>
</dbReference>
<dbReference type="AlphaFoldDB" id="A0A1M5BXP2"/>
<dbReference type="NCBIfam" id="NF006625">
    <property type="entry name" value="PRK09194.1"/>
    <property type="match status" value="1"/>
</dbReference>
<dbReference type="InterPro" id="IPR002314">
    <property type="entry name" value="aa-tRNA-synt_IIb"/>
</dbReference>
<dbReference type="CDD" id="cd00861">
    <property type="entry name" value="ProRS_anticodon_short"/>
    <property type="match status" value="1"/>
</dbReference>
<comment type="similarity">
    <text evidence="11 12">Belongs to the class-II aminoacyl-tRNA synthetase family. ProS type 1 subfamily.</text>
</comment>
<evidence type="ECO:0000256" key="2">
    <source>
        <dbReference type="ARBA" id="ARBA00011738"/>
    </source>
</evidence>
<dbReference type="CDD" id="cd04334">
    <property type="entry name" value="ProRS-INS"/>
    <property type="match status" value="1"/>
</dbReference>
<evidence type="ECO:0000313" key="14">
    <source>
        <dbReference type="EMBL" id="SHF47186.1"/>
    </source>
</evidence>
<reference evidence="14 15" key="1">
    <citation type="submission" date="2016-11" db="EMBL/GenBank/DDBJ databases">
        <authorList>
            <person name="Jaros S."/>
            <person name="Januszkiewicz K."/>
            <person name="Wedrychowicz H."/>
        </authorList>
    </citation>
    <scope>NUCLEOTIDE SEQUENCE [LARGE SCALE GENOMIC DNA]</scope>
    <source>
        <strain evidence="14 15">DSM 17918</strain>
    </source>
</reference>
<dbReference type="InterPro" id="IPR044140">
    <property type="entry name" value="ProRS_anticodon_short"/>
</dbReference>
<evidence type="ECO:0000256" key="9">
    <source>
        <dbReference type="ARBA" id="ARBA00047671"/>
    </source>
</evidence>
<dbReference type="Gene3D" id="3.40.50.800">
    <property type="entry name" value="Anticodon-binding domain"/>
    <property type="match status" value="1"/>
</dbReference>
<dbReference type="Pfam" id="PF03129">
    <property type="entry name" value="HGTP_anticodon"/>
    <property type="match status" value="1"/>
</dbReference>
<name>A0A1M5BXP2_9THEO</name>
<sequence length="572" mass="64983">MRLTQLFLPTLREVPAEAEITSHKYMLRAGLMRKLAAGVYVYLPLGYRVLRKIENIVREEMDRSGAQEVLMSGIIPSELLEESGRWSAFGPEMFKLKDRHERDFCLGPTHEEVFTYVMKELTSYRDLPKILYQIQTKYRDEKRPRFGVIRSREFIMKDAYSFDMDWEGLDVSFGKMHDAYCRIFDRCGLKYRVVQADSGAMGGKESNEFMVMSEVGEDEIAHCENCDYAANVERAESRPDIREKQEEKPLELVATPDARTIQELTDFFETSPDNFAKTLIYTVKDQVIAVVIRGDRELNEVKLVNILECTKDDLRMAEDDVVKNVTNAEVGFAGPVGLKVDKLIVDEEVTYMSNFIVGANKTGYHYKNVNYGRDFKGDIVVDVRKVSDGDVCIRCGGRLSISKGIEVGHIFKLGTKYSEALGAKYLDENGQEHLMIMGSYGIGINRIMAAVIEQNSDENGIIWPMSIAPYHVIIVPVNTSDEVQASLAEDLYDVLSRNGVEVLLDDRDERAGVKFKDADLIGIPIRITVGKKARDRVVEIKDRRTGESLDLTVDQVLGYIKQKIEENMSKKE</sequence>
<evidence type="ECO:0000256" key="8">
    <source>
        <dbReference type="ARBA" id="ARBA00023146"/>
    </source>
</evidence>
<dbReference type="PRINTS" id="PR01046">
    <property type="entry name" value="TRNASYNTHPRO"/>
</dbReference>
<dbReference type="InterPro" id="IPR004154">
    <property type="entry name" value="Anticodon-bd"/>
</dbReference>
<dbReference type="GO" id="GO:0006433">
    <property type="term" value="P:prolyl-tRNA aminoacylation"/>
    <property type="evidence" value="ECO:0007669"/>
    <property type="project" value="UniProtKB-UniRule"/>
</dbReference>
<comment type="function">
    <text evidence="10 12">Catalyzes the attachment of proline to tRNA(Pro) in a two-step reaction: proline is first activated by ATP to form Pro-AMP and then transferred to the acceptor end of tRNA(Pro). As ProRS can inadvertently accommodate and process non-cognate amino acids such as alanine and cysteine, to avoid such errors it has two additional distinct editing activities against alanine. One activity is designated as 'pretransfer' editing and involves the tRNA(Pro)-independent hydrolysis of activated Ala-AMP. The other activity is designated 'posttransfer' editing and involves deacylation of mischarged Ala-tRNA(Pro). The misacylated Cys-tRNA(Pro) is not edited by ProRS.</text>
</comment>
<evidence type="ECO:0000256" key="7">
    <source>
        <dbReference type="ARBA" id="ARBA00022917"/>
    </source>
</evidence>
<feature type="domain" description="Aminoacyl-transfer RNA synthetases class-II family profile" evidence="13">
    <location>
        <begin position="38"/>
        <end position="464"/>
    </location>
</feature>
<dbReference type="EMBL" id="FQVH01000024">
    <property type="protein sequence ID" value="SHF47186.1"/>
    <property type="molecule type" value="Genomic_DNA"/>
</dbReference>
<dbReference type="InterPro" id="IPR007214">
    <property type="entry name" value="YbaK/aa-tRNA-synth-assoc-dom"/>
</dbReference>
<dbReference type="InterPro" id="IPR023717">
    <property type="entry name" value="Pro-tRNA-Synthase_IIa_type1"/>
</dbReference>
<dbReference type="SUPFAM" id="SSF55826">
    <property type="entry name" value="YbaK/ProRS associated domain"/>
    <property type="match status" value="1"/>
</dbReference>
<keyword evidence="15" id="KW-1185">Reference proteome</keyword>
<dbReference type="Pfam" id="PF04073">
    <property type="entry name" value="tRNA_edit"/>
    <property type="match status" value="1"/>
</dbReference>
<evidence type="ECO:0000256" key="4">
    <source>
        <dbReference type="ARBA" id="ARBA00022598"/>
    </source>
</evidence>
<dbReference type="PANTHER" id="PTHR42753">
    <property type="entry name" value="MITOCHONDRIAL RIBOSOME PROTEIN L39/PROLYL-TRNA LIGASE FAMILY MEMBER"/>
    <property type="match status" value="1"/>
</dbReference>
<dbReference type="Proteomes" id="UP000184088">
    <property type="component" value="Unassembled WGS sequence"/>
</dbReference>
<dbReference type="InterPro" id="IPR045864">
    <property type="entry name" value="aa-tRNA-synth_II/BPL/LPL"/>
</dbReference>
<evidence type="ECO:0000259" key="13">
    <source>
        <dbReference type="PROSITE" id="PS50862"/>
    </source>
</evidence>
<dbReference type="OrthoDB" id="9809052at2"/>
<proteinExistence type="inferred from homology"/>
<dbReference type="InterPro" id="IPR004500">
    <property type="entry name" value="Pro-tRNA-synth_IIa_bac-type"/>
</dbReference>
<dbReference type="GO" id="GO:0016740">
    <property type="term" value="F:transferase activity"/>
    <property type="evidence" value="ECO:0007669"/>
    <property type="project" value="UniProtKB-ARBA"/>
</dbReference>
<dbReference type="GO" id="GO:0002161">
    <property type="term" value="F:aminoacyl-tRNA deacylase activity"/>
    <property type="evidence" value="ECO:0007669"/>
    <property type="project" value="InterPro"/>
</dbReference>
<dbReference type="SUPFAM" id="SSF55681">
    <property type="entry name" value="Class II aaRS and biotin synthetases"/>
    <property type="match status" value="1"/>
</dbReference>
<comment type="subunit">
    <text evidence="2 12">Homodimer.</text>
</comment>
<accession>A0A1M5BXP2</accession>
<comment type="domain">
    <text evidence="12">Consists of three domains: the N-terminal catalytic domain, the editing domain and the C-terminal anticodon-binding domain.</text>
</comment>
<evidence type="ECO:0000256" key="6">
    <source>
        <dbReference type="ARBA" id="ARBA00022840"/>
    </source>
</evidence>
<comment type="catalytic activity">
    <reaction evidence="9 12">
        <text>tRNA(Pro) + L-proline + ATP = L-prolyl-tRNA(Pro) + AMP + diphosphate</text>
        <dbReference type="Rhea" id="RHEA:14305"/>
        <dbReference type="Rhea" id="RHEA-COMP:9700"/>
        <dbReference type="Rhea" id="RHEA-COMP:9702"/>
        <dbReference type="ChEBI" id="CHEBI:30616"/>
        <dbReference type="ChEBI" id="CHEBI:33019"/>
        <dbReference type="ChEBI" id="CHEBI:60039"/>
        <dbReference type="ChEBI" id="CHEBI:78442"/>
        <dbReference type="ChEBI" id="CHEBI:78532"/>
        <dbReference type="ChEBI" id="CHEBI:456215"/>
        <dbReference type="EC" id="6.1.1.15"/>
    </reaction>
</comment>
<evidence type="ECO:0000256" key="10">
    <source>
        <dbReference type="ARBA" id="ARBA00053664"/>
    </source>
</evidence>